<protein>
    <submittedName>
        <fullName evidence="2">Uncharacterized protein</fullName>
    </submittedName>
</protein>
<proteinExistence type="predicted"/>
<dbReference type="OrthoDB" id="3052199at2759"/>
<organism evidence="2 3">
    <name type="scientific">Marasmius oreades</name>
    <name type="common">fairy-ring Marasmius</name>
    <dbReference type="NCBI Taxonomy" id="181124"/>
    <lineage>
        <taxon>Eukaryota</taxon>
        <taxon>Fungi</taxon>
        <taxon>Dikarya</taxon>
        <taxon>Basidiomycota</taxon>
        <taxon>Agaricomycotina</taxon>
        <taxon>Agaricomycetes</taxon>
        <taxon>Agaricomycetidae</taxon>
        <taxon>Agaricales</taxon>
        <taxon>Marasmiineae</taxon>
        <taxon>Marasmiaceae</taxon>
        <taxon>Marasmius</taxon>
    </lineage>
</organism>
<dbReference type="EMBL" id="CM032187">
    <property type="protein sequence ID" value="KAG7089395.1"/>
    <property type="molecule type" value="Genomic_DNA"/>
</dbReference>
<dbReference type="InterPro" id="IPR036397">
    <property type="entry name" value="RNaseH_sf"/>
</dbReference>
<sequence>MPPCLKAVLTSKRIIKAGVRVEEVLIKLSDAFHLPELAEVTRRSDGDILDLSKFAKLKGIVKDTSLPLSTLAPVVLHRRFPLLDNIRNARWSHDLPSHLIDYLRDEVECVWEVYTSLNSLPSVGLPLQSQDVSVGKLVTLVLGKKEVAEGEIIEHPGYIDAVKDETGLTQRINVTSTRTAIRITHAFVPGHILAFHSQTIQWIMSRGCLAVVTTQTLRSRSQSSPHPFAPTSLLGIAAPIVDSAASLAAHTAPCNPDSRFVDNFPNQTDFNDGEEVESWDSEEAGDADEDDNLDSELAHGDDENSQSVSIVPGITPTQKKIDSRVLDDAFHFMDRLLKKLPKKHSAFKEFSHCFSRTIFTWDLDDTNAVKKVFESKGISWDYAMRAKLPSLRRRIRRFIPPPDRLYHDLKLLFDSFKDIICSLKPRQRGKFFSDEARKECENLLDSVQLGLLSDPPNFPLYYRMGKDKDGLNIYRTIRGTNSVEGGVHMPLRRTFGSLSASPELAEAMLGNQCHRRNISIGEFNRTGMKHKTHYDTWLLDEIVERSTTIGTKSSFPIPRMLATRIATSETFSIIPVSTSLTSRLNVQALPRIRVEGVPHHRDTPVHLMTRFTTKATNSYRFLQLRQRTTIPVLPVHTHAEFVEFKYLVNSNQFTVGRKKDKIDFEKLAQHWNMRVNLQDPKILDSNQRLYYKLPELLEVHYKKGIQWRAERATILTGQNAVALHPIHQLVYDSERYIQVPPAVLLSEMDLTVNAATSPDVLAFEMSVPNDSRITELPQDYIEEGVRPEDPMLIHGSDDSVTGTSMTQTAHPDLNNEVPSGHPCQSSADISASPNGINRLPAPQGVGTGTQPFSDDGDSQQATLTFSMPDTSNPGKKADKKQPKRCAKCLGAGCSKAVGCPGSGNRARCRCGHPDIGRVRIPKNMTLAQVTATGKRRKVD</sequence>
<feature type="region of interest" description="Disordered" evidence="1">
    <location>
        <begin position="801"/>
        <end position="881"/>
    </location>
</feature>
<dbReference type="Proteomes" id="UP001049176">
    <property type="component" value="Chromosome 7"/>
</dbReference>
<feature type="compositionally biased region" description="Acidic residues" evidence="1">
    <location>
        <begin position="271"/>
        <end position="294"/>
    </location>
</feature>
<evidence type="ECO:0000313" key="2">
    <source>
        <dbReference type="EMBL" id="KAG7089395.1"/>
    </source>
</evidence>
<keyword evidence="3" id="KW-1185">Reference proteome</keyword>
<accession>A0A9P7RU30</accession>
<reference evidence="2" key="1">
    <citation type="journal article" date="2021" name="Genome Biol. Evol.">
        <title>The assembled and annotated genome of the fairy-ring fungus Marasmius oreades.</title>
        <authorList>
            <person name="Hiltunen M."/>
            <person name="Ament-Velasquez S.L."/>
            <person name="Johannesson H."/>
        </authorList>
    </citation>
    <scope>NUCLEOTIDE SEQUENCE</scope>
    <source>
        <strain evidence="2">03SP1</strain>
    </source>
</reference>
<dbReference type="KEGG" id="more:E1B28_011083"/>
<gene>
    <name evidence="2" type="ORF">E1B28_011083</name>
</gene>
<name>A0A9P7RU30_9AGAR</name>
<evidence type="ECO:0000313" key="3">
    <source>
        <dbReference type="Proteomes" id="UP001049176"/>
    </source>
</evidence>
<dbReference type="AlphaFoldDB" id="A0A9P7RU30"/>
<dbReference type="GeneID" id="66080158"/>
<dbReference type="Gene3D" id="3.30.420.10">
    <property type="entry name" value="Ribonuclease H-like superfamily/Ribonuclease H"/>
    <property type="match status" value="1"/>
</dbReference>
<dbReference type="RefSeq" id="XP_043005865.1">
    <property type="nucleotide sequence ID" value="XM_043156081.1"/>
</dbReference>
<feature type="region of interest" description="Disordered" evidence="1">
    <location>
        <begin position="258"/>
        <end position="310"/>
    </location>
</feature>
<comment type="caution">
    <text evidence="2">The sequence shown here is derived from an EMBL/GenBank/DDBJ whole genome shotgun (WGS) entry which is preliminary data.</text>
</comment>
<feature type="compositionally biased region" description="Polar residues" evidence="1">
    <location>
        <begin position="848"/>
        <end position="873"/>
    </location>
</feature>
<dbReference type="GO" id="GO:0003676">
    <property type="term" value="F:nucleic acid binding"/>
    <property type="evidence" value="ECO:0007669"/>
    <property type="project" value="InterPro"/>
</dbReference>
<feature type="compositionally biased region" description="Polar residues" evidence="1">
    <location>
        <begin position="822"/>
        <end position="835"/>
    </location>
</feature>
<evidence type="ECO:0000256" key="1">
    <source>
        <dbReference type="SAM" id="MobiDB-lite"/>
    </source>
</evidence>